<dbReference type="InterPro" id="IPR013324">
    <property type="entry name" value="RNA_pol_sigma_r3/r4-like"/>
</dbReference>
<evidence type="ECO:0008006" key="3">
    <source>
        <dbReference type="Google" id="ProtNLM"/>
    </source>
</evidence>
<sequence>MTASEADGRDRAADYADPEVLDDIAGDVSFDLEEINELLGELIEMRGDRKRRDADIVGFRLGVSGEAPETLARIGARFDLSRDRARQLHTRAVAQILREAQLSGHRAAEVFGTRYPVGARDQQLVRALLVETYATDGDLAANELAYLKLRLAGHAGEDAKRVAGYVMQRIMAWQKKTNRRLAKLHEPLATSELNSWLGQVDWPASAPDPAPLPNASARTVDGDDEGRGRFYLDKVGRDIGFDSGLEARLLQTVNASDLVETFQEQPSAVTFEIDGTERIYYPTITARLADGRVVLIDVEPLGHVGFHINRIKSAAGRAHAHANGWGWLVWTGSRIGIPDLLRRKVAAEAESRLWELVERGPVYWSALRQLRAEVELDLLDLIALVLRNEWRWDRAPFRLTGNHPADRLSARTSLLR</sequence>
<dbReference type="InterPro" id="IPR036388">
    <property type="entry name" value="WH-like_DNA-bd_sf"/>
</dbReference>
<proteinExistence type="predicted"/>
<protein>
    <recommendedName>
        <fullName evidence="3">RNA polymerase sigma-70 region 4 domain-containing protein</fullName>
    </recommendedName>
</protein>
<evidence type="ECO:0000313" key="1">
    <source>
        <dbReference type="EMBL" id="WUV47156.1"/>
    </source>
</evidence>
<organism evidence="1 2">
    <name type="scientific">Nocardia vinacea</name>
    <dbReference type="NCBI Taxonomy" id="96468"/>
    <lineage>
        <taxon>Bacteria</taxon>
        <taxon>Bacillati</taxon>
        <taxon>Actinomycetota</taxon>
        <taxon>Actinomycetes</taxon>
        <taxon>Mycobacteriales</taxon>
        <taxon>Nocardiaceae</taxon>
        <taxon>Nocardia</taxon>
    </lineage>
</organism>
<dbReference type="SUPFAM" id="SSF88659">
    <property type="entry name" value="Sigma3 and sigma4 domains of RNA polymerase sigma factors"/>
    <property type="match status" value="1"/>
</dbReference>
<accession>A0ABZ1YYD3</accession>
<evidence type="ECO:0000313" key="2">
    <source>
        <dbReference type="Proteomes" id="UP001432062"/>
    </source>
</evidence>
<dbReference type="Gene3D" id="1.10.10.10">
    <property type="entry name" value="Winged helix-like DNA-binding domain superfamily/Winged helix DNA-binding domain"/>
    <property type="match status" value="1"/>
</dbReference>
<dbReference type="EMBL" id="CP109441">
    <property type="protein sequence ID" value="WUV47156.1"/>
    <property type="molecule type" value="Genomic_DNA"/>
</dbReference>
<keyword evidence="2" id="KW-1185">Reference proteome</keyword>
<dbReference type="RefSeq" id="WP_327100095.1">
    <property type="nucleotide sequence ID" value="NZ_CP109149.1"/>
</dbReference>
<reference evidence="1" key="1">
    <citation type="submission" date="2022-10" db="EMBL/GenBank/DDBJ databases">
        <title>The complete genomes of actinobacterial strains from the NBC collection.</title>
        <authorList>
            <person name="Joergensen T.S."/>
            <person name="Alvarez Arevalo M."/>
            <person name="Sterndorff E.B."/>
            <person name="Faurdal D."/>
            <person name="Vuksanovic O."/>
            <person name="Mourched A.-S."/>
            <person name="Charusanti P."/>
            <person name="Shaw S."/>
            <person name="Blin K."/>
            <person name="Weber T."/>
        </authorList>
    </citation>
    <scope>NUCLEOTIDE SEQUENCE</scope>
    <source>
        <strain evidence="1">NBC_01482</strain>
    </source>
</reference>
<dbReference type="Proteomes" id="UP001432062">
    <property type="component" value="Chromosome"/>
</dbReference>
<gene>
    <name evidence="1" type="ORF">OG563_02590</name>
</gene>
<name>A0ABZ1YYD3_9NOCA</name>